<name>A0ABY3STT5_9GAMM</name>
<accession>A0ABY3STT5</accession>
<dbReference type="InterPro" id="IPR018773">
    <property type="entry name" value="MeTrfase_reg_dom_prd"/>
</dbReference>
<dbReference type="RefSeq" id="WP_236496662.1">
    <property type="nucleotide sequence ID" value="NZ_CP091244.1"/>
</dbReference>
<keyword evidence="3" id="KW-1185">Reference proteome</keyword>
<organism evidence="2 3">
    <name type="scientific">Thiothrix winogradskyi</name>
    <dbReference type="NCBI Taxonomy" id="96472"/>
    <lineage>
        <taxon>Bacteria</taxon>
        <taxon>Pseudomonadati</taxon>
        <taxon>Pseudomonadota</taxon>
        <taxon>Gammaproteobacteria</taxon>
        <taxon>Thiotrichales</taxon>
        <taxon>Thiotrichaceae</taxon>
        <taxon>Thiothrix</taxon>
    </lineage>
</organism>
<sequence length="292" mass="32782">MNTAKLEFMGAASLTASHARTLLPNKVKALLKEVGDRNTQELFLDVYLNSSFRSDIYTRGVNGYLDEKTKLRRFENTRWMLAKPAQLDDAALEFTLSTGKYTLKKAVYMHLIERLAENGVVGFRDLINGLSSQEDAIRALMLMYNAHMIAPHYASTDTQPARRLNQVLLAQQGYQIALPYTRSQMRLKLFDAQFYYAALVSGTTDAKQLVSFVYEQFQRDNMAITHEGKTLRGDAMQAHLVKLEAKWRENILPILSCGGALDLALFSRSGSQVLPTEQSSTVSASQEVELAL</sequence>
<reference evidence="2" key="1">
    <citation type="journal article" date="2022" name="Microorganisms">
        <title>Two New Species of Filamentous Sulfur Bacteria of the Genus Thiothrix, Thiothrix winogradskyi sp. nov. and 'Candidatus Thiothrix sulfatifontis' sp. nov.</title>
        <authorList>
            <person name="Ravin N.V."/>
            <person name="Rossetti S."/>
            <person name="Beletsky A.V."/>
            <person name="Kadnikov V.V."/>
            <person name="Rudenko T.S."/>
            <person name="Smolyakov D.D."/>
            <person name="Moskvitina M.I."/>
            <person name="Gureeva M.V."/>
            <person name="Mardanov A.V."/>
            <person name="Grabovich M.Y."/>
        </authorList>
    </citation>
    <scope>NUCLEOTIDE SEQUENCE</scope>
    <source>
        <strain evidence="2">CT3</strain>
    </source>
</reference>
<dbReference type="Proteomes" id="UP001054801">
    <property type="component" value="Chromosome"/>
</dbReference>
<protein>
    <submittedName>
        <fullName evidence="2">Methyltransferase regulatory domain-containing protein</fullName>
    </submittedName>
</protein>
<keyword evidence="2" id="KW-0489">Methyltransferase</keyword>
<dbReference type="GO" id="GO:0032259">
    <property type="term" value="P:methylation"/>
    <property type="evidence" value="ECO:0007669"/>
    <property type="project" value="UniProtKB-KW"/>
</dbReference>
<dbReference type="Pfam" id="PF10119">
    <property type="entry name" value="MethyTransf_Reg"/>
    <property type="match status" value="1"/>
</dbReference>
<evidence type="ECO:0000259" key="1">
    <source>
        <dbReference type="Pfam" id="PF10119"/>
    </source>
</evidence>
<dbReference type="GO" id="GO:0008168">
    <property type="term" value="F:methyltransferase activity"/>
    <property type="evidence" value="ECO:0007669"/>
    <property type="project" value="UniProtKB-KW"/>
</dbReference>
<dbReference type="EMBL" id="CP091244">
    <property type="protein sequence ID" value="UJS22888.1"/>
    <property type="molecule type" value="Genomic_DNA"/>
</dbReference>
<proteinExistence type="predicted"/>
<evidence type="ECO:0000313" key="3">
    <source>
        <dbReference type="Proteomes" id="UP001054801"/>
    </source>
</evidence>
<keyword evidence="2" id="KW-0808">Transferase</keyword>
<feature type="domain" description="Methyltransferase regulatory" evidence="1">
    <location>
        <begin position="1"/>
        <end position="59"/>
    </location>
</feature>
<gene>
    <name evidence="2" type="ORF">L2Y54_13155</name>
</gene>
<evidence type="ECO:0000313" key="2">
    <source>
        <dbReference type="EMBL" id="UJS22888.1"/>
    </source>
</evidence>